<keyword evidence="3" id="KW-1185">Reference proteome</keyword>
<name>A0A8X6J2Y2_TRICU</name>
<dbReference type="EMBL" id="BMAO01026189">
    <property type="protein sequence ID" value="GFR07643.1"/>
    <property type="molecule type" value="Genomic_DNA"/>
</dbReference>
<gene>
    <name evidence="2" type="ORF">TNCT_77041</name>
</gene>
<feature type="region of interest" description="Disordered" evidence="1">
    <location>
        <begin position="1"/>
        <end position="23"/>
    </location>
</feature>
<sequence length="159" mass="18497">MEDDMETSEEPSTKDDQPMDPCERHRQIETNLLEASANRKYTQDLLKYKTIMKLNEEDIPKHQKELADQNELMDHMAGELASFYPCPNPNCHTFNRTFNLTLPIDGVITWDTTSGHEHKKPTTKKENHTRKNSKKQTTKDGFTSPSKTKKIKINRPPQR</sequence>
<feature type="region of interest" description="Disordered" evidence="1">
    <location>
        <begin position="111"/>
        <end position="159"/>
    </location>
</feature>
<proteinExistence type="predicted"/>
<comment type="caution">
    <text evidence="2">The sequence shown here is derived from an EMBL/GenBank/DDBJ whole genome shotgun (WGS) entry which is preliminary data.</text>
</comment>
<protein>
    <submittedName>
        <fullName evidence="2">Uncharacterized protein</fullName>
    </submittedName>
</protein>
<accession>A0A8X6J2Y2</accession>
<evidence type="ECO:0000256" key="1">
    <source>
        <dbReference type="SAM" id="MobiDB-lite"/>
    </source>
</evidence>
<organism evidence="2 3">
    <name type="scientific">Trichonephila clavata</name>
    <name type="common">Joro spider</name>
    <name type="synonym">Nephila clavata</name>
    <dbReference type="NCBI Taxonomy" id="2740835"/>
    <lineage>
        <taxon>Eukaryota</taxon>
        <taxon>Metazoa</taxon>
        <taxon>Ecdysozoa</taxon>
        <taxon>Arthropoda</taxon>
        <taxon>Chelicerata</taxon>
        <taxon>Arachnida</taxon>
        <taxon>Araneae</taxon>
        <taxon>Araneomorphae</taxon>
        <taxon>Entelegynae</taxon>
        <taxon>Araneoidea</taxon>
        <taxon>Nephilidae</taxon>
        <taxon>Trichonephila</taxon>
    </lineage>
</organism>
<feature type="compositionally biased region" description="Basic and acidic residues" evidence="1">
    <location>
        <begin position="11"/>
        <end position="23"/>
    </location>
</feature>
<dbReference type="AlphaFoldDB" id="A0A8X6J2Y2"/>
<evidence type="ECO:0000313" key="3">
    <source>
        <dbReference type="Proteomes" id="UP000887116"/>
    </source>
</evidence>
<feature type="compositionally biased region" description="Basic residues" evidence="1">
    <location>
        <begin position="147"/>
        <end position="159"/>
    </location>
</feature>
<feature type="compositionally biased region" description="Basic residues" evidence="1">
    <location>
        <begin position="117"/>
        <end position="136"/>
    </location>
</feature>
<evidence type="ECO:0000313" key="2">
    <source>
        <dbReference type="EMBL" id="GFR07643.1"/>
    </source>
</evidence>
<dbReference type="Proteomes" id="UP000887116">
    <property type="component" value="Unassembled WGS sequence"/>
</dbReference>
<reference evidence="2" key="1">
    <citation type="submission" date="2020-07" db="EMBL/GenBank/DDBJ databases">
        <title>Multicomponent nature underlies the extraordinary mechanical properties of spider dragline silk.</title>
        <authorList>
            <person name="Kono N."/>
            <person name="Nakamura H."/>
            <person name="Mori M."/>
            <person name="Yoshida Y."/>
            <person name="Ohtoshi R."/>
            <person name="Malay A.D."/>
            <person name="Moran D.A.P."/>
            <person name="Tomita M."/>
            <person name="Numata K."/>
            <person name="Arakawa K."/>
        </authorList>
    </citation>
    <scope>NUCLEOTIDE SEQUENCE</scope>
</reference>